<dbReference type="InterPro" id="IPR020568">
    <property type="entry name" value="Ribosomal_Su5_D2-typ_SF"/>
</dbReference>
<dbReference type="InterPro" id="IPR050080">
    <property type="entry name" value="RNase_PH"/>
</dbReference>
<dbReference type="Pfam" id="PF03725">
    <property type="entry name" value="RNase_PH_C"/>
    <property type="match status" value="1"/>
</dbReference>
<comment type="subcellular location">
    <subcellularLocation>
        <location evidence="2">Cytoplasm</location>
    </subcellularLocation>
    <subcellularLocation>
        <location evidence="1">Nucleus</location>
    </subcellularLocation>
</comment>
<dbReference type="GO" id="GO:0071028">
    <property type="term" value="P:nuclear mRNA surveillance"/>
    <property type="evidence" value="ECO:0007669"/>
    <property type="project" value="TreeGrafter"/>
</dbReference>
<evidence type="ECO:0000259" key="9">
    <source>
        <dbReference type="Pfam" id="PF01138"/>
    </source>
</evidence>
<dbReference type="GO" id="GO:0000177">
    <property type="term" value="C:cytoplasmic exosome (RNase complex)"/>
    <property type="evidence" value="ECO:0007669"/>
    <property type="project" value="TreeGrafter"/>
</dbReference>
<evidence type="ECO:0000256" key="8">
    <source>
        <dbReference type="ARBA" id="ARBA00023242"/>
    </source>
</evidence>
<dbReference type="Pfam" id="PF01138">
    <property type="entry name" value="RNase_PH"/>
    <property type="match status" value="1"/>
</dbReference>
<evidence type="ECO:0000256" key="2">
    <source>
        <dbReference type="ARBA" id="ARBA00004496"/>
    </source>
</evidence>
<dbReference type="Gene3D" id="3.30.230.70">
    <property type="entry name" value="GHMP Kinase, N-terminal domain"/>
    <property type="match status" value="1"/>
</dbReference>
<evidence type="ECO:0000256" key="5">
    <source>
        <dbReference type="ARBA" id="ARBA00022552"/>
    </source>
</evidence>
<dbReference type="GO" id="GO:0003723">
    <property type="term" value="F:RNA binding"/>
    <property type="evidence" value="ECO:0007669"/>
    <property type="project" value="UniProtKB-KW"/>
</dbReference>
<dbReference type="GO" id="GO:0006364">
    <property type="term" value="P:rRNA processing"/>
    <property type="evidence" value="ECO:0007669"/>
    <property type="project" value="UniProtKB-KW"/>
</dbReference>
<dbReference type="PANTHER" id="PTHR11953:SF2">
    <property type="entry name" value="EXOSOME COMPLEX COMPONENT MTR3"/>
    <property type="match status" value="1"/>
</dbReference>
<dbReference type="SUPFAM" id="SSF55666">
    <property type="entry name" value="Ribonuclease PH domain 2-like"/>
    <property type="match status" value="1"/>
</dbReference>
<comment type="similarity">
    <text evidence="3">Belongs to the RNase PH family.</text>
</comment>
<feature type="domain" description="Exoribonuclease phosphorolytic" evidence="10">
    <location>
        <begin position="131"/>
        <end position="194"/>
    </location>
</feature>
<dbReference type="GO" id="GO:0000176">
    <property type="term" value="C:nuclear exosome (RNase complex)"/>
    <property type="evidence" value="ECO:0007669"/>
    <property type="project" value="TreeGrafter"/>
</dbReference>
<dbReference type="InterPro" id="IPR001247">
    <property type="entry name" value="ExoRNase_PH_dom1"/>
</dbReference>
<evidence type="ECO:0000259" key="10">
    <source>
        <dbReference type="Pfam" id="PF03725"/>
    </source>
</evidence>
<dbReference type="GO" id="GO:0005730">
    <property type="term" value="C:nucleolus"/>
    <property type="evidence" value="ECO:0007669"/>
    <property type="project" value="TreeGrafter"/>
</dbReference>
<keyword evidence="8" id="KW-0539">Nucleus</keyword>
<keyword evidence="7" id="KW-0694">RNA-binding</keyword>
<dbReference type="GO" id="GO:0034475">
    <property type="term" value="P:U4 snRNA 3'-end processing"/>
    <property type="evidence" value="ECO:0007669"/>
    <property type="project" value="TreeGrafter"/>
</dbReference>
<accession>A0A061SK51</accession>
<dbReference type="InterPro" id="IPR027408">
    <property type="entry name" value="PNPase/RNase_PH_dom_sf"/>
</dbReference>
<dbReference type="PANTHER" id="PTHR11953">
    <property type="entry name" value="EXOSOME COMPLEX COMPONENT"/>
    <property type="match status" value="1"/>
</dbReference>
<feature type="domain" description="Exoribonuclease phosphorolytic" evidence="9">
    <location>
        <begin position="3"/>
        <end position="127"/>
    </location>
</feature>
<gene>
    <name evidence="11" type="primary">MTR3</name>
    <name evidence="11" type="ORF">TSPGSL018_503</name>
</gene>
<evidence type="ECO:0000256" key="7">
    <source>
        <dbReference type="ARBA" id="ARBA00022884"/>
    </source>
</evidence>
<dbReference type="EMBL" id="GBEZ01000229">
    <property type="protein sequence ID" value="JAC84638.1"/>
    <property type="molecule type" value="Transcribed_RNA"/>
</dbReference>
<evidence type="ECO:0000256" key="1">
    <source>
        <dbReference type="ARBA" id="ARBA00004123"/>
    </source>
</evidence>
<dbReference type="InterPro" id="IPR015847">
    <property type="entry name" value="ExoRNase_PH_dom2"/>
</dbReference>
<dbReference type="GO" id="GO:0071051">
    <property type="term" value="P:poly(A)-dependent snoRNA 3'-end processing"/>
    <property type="evidence" value="ECO:0007669"/>
    <property type="project" value="TreeGrafter"/>
</dbReference>
<protein>
    <submittedName>
        <fullName evidence="11">Exosome complex component MTR3, animal type</fullName>
    </submittedName>
</protein>
<sequence length="222" mass="23518">MGEFRSVVFQPDIVKCTSGSVYAEFGNTKVTVAVYGPRASEKRSGFSEAGRLTCDIKYATYEPQAELQGFQEKQLSSLMQRALEPAVRLESFPKAQVDIYASVHESGGSDLAVVVTAASIALALAGISMFDLVACCRVSLAGTRVALDPSSAEEASEDASMLIAMMPQRNEVTQIHLQGTWVSKSLSAALDLGMGGCLQLDTAMRDCIASHSADNVAALANP</sequence>
<dbReference type="SUPFAM" id="SSF54211">
    <property type="entry name" value="Ribosomal protein S5 domain 2-like"/>
    <property type="match status" value="1"/>
</dbReference>
<evidence type="ECO:0000313" key="11">
    <source>
        <dbReference type="EMBL" id="JAC84638.1"/>
    </source>
</evidence>
<keyword evidence="6" id="KW-0271">Exosome</keyword>
<keyword evidence="5" id="KW-0698">rRNA processing</keyword>
<keyword evidence="4" id="KW-0963">Cytoplasm</keyword>
<dbReference type="GO" id="GO:0016075">
    <property type="term" value="P:rRNA catabolic process"/>
    <property type="evidence" value="ECO:0007669"/>
    <property type="project" value="TreeGrafter"/>
</dbReference>
<evidence type="ECO:0000256" key="6">
    <source>
        <dbReference type="ARBA" id="ARBA00022835"/>
    </source>
</evidence>
<reference evidence="11" key="1">
    <citation type="submission" date="2014-05" db="EMBL/GenBank/DDBJ databases">
        <title>The transcriptome of the halophilic microalga Tetraselmis sp. GSL018 isolated from the Great Salt Lake, Utah.</title>
        <authorList>
            <person name="Jinkerson R.E."/>
            <person name="D'Adamo S."/>
            <person name="Posewitz M.C."/>
        </authorList>
    </citation>
    <scope>NUCLEOTIDE SEQUENCE</scope>
    <source>
        <strain evidence="11">GSL018</strain>
    </source>
</reference>
<name>A0A061SK51_9CHLO</name>
<organism evidence="11">
    <name type="scientific">Tetraselmis sp. GSL018</name>
    <dbReference type="NCBI Taxonomy" id="582737"/>
    <lineage>
        <taxon>Eukaryota</taxon>
        <taxon>Viridiplantae</taxon>
        <taxon>Chlorophyta</taxon>
        <taxon>core chlorophytes</taxon>
        <taxon>Chlorodendrophyceae</taxon>
        <taxon>Chlorodendrales</taxon>
        <taxon>Chlorodendraceae</taxon>
        <taxon>Tetraselmis</taxon>
    </lineage>
</organism>
<dbReference type="CDD" id="cd11371">
    <property type="entry name" value="RNase_PH_MTR3"/>
    <property type="match status" value="1"/>
</dbReference>
<dbReference type="InterPro" id="IPR036345">
    <property type="entry name" value="ExoRNase_PH_dom2_sf"/>
</dbReference>
<dbReference type="AlphaFoldDB" id="A0A061SK51"/>
<evidence type="ECO:0000256" key="4">
    <source>
        <dbReference type="ARBA" id="ARBA00022490"/>
    </source>
</evidence>
<evidence type="ECO:0000256" key="3">
    <source>
        <dbReference type="ARBA" id="ARBA00006678"/>
    </source>
</evidence>
<proteinExistence type="inferred from homology"/>